<dbReference type="SUPFAM" id="SSF56112">
    <property type="entry name" value="Protein kinase-like (PK-like)"/>
    <property type="match status" value="1"/>
</dbReference>
<feature type="non-terminal residue" evidence="6">
    <location>
        <position position="153"/>
    </location>
</feature>
<dbReference type="GO" id="GO:0005634">
    <property type="term" value="C:nucleus"/>
    <property type="evidence" value="ECO:0007669"/>
    <property type="project" value="TreeGrafter"/>
</dbReference>
<dbReference type="InterPro" id="IPR050339">
    <property type="entry name" value="CC_SR_Kinase"/>
</dbReference>
<keyword evidence="7" id="KW-1185">Reference proteome</keyword>
<evidence type="ECO:0000313" key="7">
    <source>
        <dbReference type="Proteomes" id="UP001432322"/>
    </source>
</evidence>
<dbReference type="SMART" id="SM00220">
    <property type="entry name" value="S_TKc"/>
    <property type="match status" value="1"/>
</dbReference>
<keyword evidence="1" id="KW-0808">Transferase</keyword>
<reference evidence="6" key="1">
    <citation type="submission" date="2023-10" db="EMBL/GenBank/DDBJ databases">
        <title>Genome assembly of Pristionchus species.</title>
        <authorList>
            <person name="Yoshida K."/>
            <person name="Sommer R.J."/>
        </authorList>
    </citation>
    <scope>NUCLEOTIDE SEQUENCE</scope>
    <source>
        <strain evidence="6">RS5133</strain>
    </source>
</reference>
<dbReference type="PANTHER" id="PTHR11042:SF91">
    <property type="entry name" value="EUKARYOTIC TRANSLATION INITIATION FACTOR 2-ALPHA KINASE"/>
    <property type="match status" value="1"/>
</dbReference>
<evidence type="ECO:0000259" key="5">
    <source>
        <dbReference type="PROSITE" id="PS50011"/>
    </source>
</evidence>
<dbReference type="GO" id="GO:0004694">
    <property type="term" value="F:eukaryotic translation initiation factor 2alpha kinase activity"/>
    <property type="evidence" value="ECO:0007669"/>
    <property type="project" value="TreeGrafter"/>
</dbReference>
<dbReference type="InterPro" id="IPR011009">
    <property type="entry name" value="Kinase-like_dom_sf"/>
</dbReference>
<evidence type="ECO:0000256" key="1">
    <source>
        <dbReference type="ARBA" id="ARBA00022679"/>
    </source>
</evidence>
<sequence length="153" mass="17965">MAFHDNATYMYIQMELCTQSLANWLSNHSTHRDLERMKMWLKQLVEAVDYIHSKKIMHRDLNPNNILLLGEDRLKICDLGTATDIGTVCGKEVTRTRTKVGTELYLSPEQRTWKYRSNVDIFTLGLIFAELCYPMNTIKVKEKIFDKYRNGKQ</sequence>
<dbReference type="PANTHER" id="PTHR11042">
    <property type="entry name" value="EUKARYOTIC TRANSLATION INITIATION FACTOR 2-ALPHA KINASE EIF2-ALPHA KINASE -RELATED"/>
    <property type="match status" value="1"/>
</dbReference>
<evidence type="ECO:0000256" key="4">
    <source>
        <dbReference type="ARBA" id="ARBA00022840"/>
    </source>
</evidence>
<dbReference type="Gene3D" id="1.10.510.10">
    <property type="entry name" value="Transferase(Phosphotransferase) domain 1"/>
    <property type="match status" value="1"/>
</dbReference>
<keyword evidence="2" id="KW-0547">Nucleotide-binding</keyword>
<gene>
    <name evidence="6" type="ORF">PFISCL1PPCAC_7331</name>
</gene>
<evidence type="ECO:0000256" key="3">
    <source>
        <dbReference type="ARBA" id="ARBA00022777"/>
    </source>
</evidence>
<accession>A0AAV5VC59</accession>
<dbReference type="PROSITE" id="PS50011">
    <property type="entry name" value="PROTEIN_KINASE_DOM"/>
    <property type="match status" value="1"/>
</dbReference>
<dbReference type="GO" id="GO:0005524">
    <property type="term" value="F:ATP binding"/>
    <property type="evidence" value="ECO:0007669"/>
    <property type="project" value="UniProtKB-KW"/>
</dbReference>
<feature type="domain" description="Protein kinase" evidence="5">
    <location>
        <begin position="1"/>
        <end position="153"/>
    </location>
</feature>
<evidence type="ECO:0000313" key="6">
    <source>
        <dbReference type="EMBL" id="GMT16034.1"/>
    </source>
</evidence>
<dbReference type="Proteomes" id="UP001432322">
    <property type="component" value="Unassembled WGS sequence"/>
</dbReference>
<evidence type="ECO:0000256" key="2">
    <source>
        <dbReference type="ARBA" id="ARBA00022741"/>
    </source>
</evidence>
<dbReference type="AlphaFoldDB" id="A0AAV5VC59"/>
<organism evidence="6 7">
    <name type="scientific">Pristionchus fissidentatus</name>
    <dbReference type="NCBI Taxonomy" id="1538716"/>
    <lineage>
        <taxon>Eukaryota</taxon>
        <taxon>Metazoa</taxon>
        <taxon>Ecdysozoa</taxon>
        <taxon>Nematoda</taxon>
        <taxon>Chromadorea</taxon>
        <taxon>Rhabditida</taxon>
        <taxon>Rhabditina</taxon>
        <taxon>Diplogasteromorpha</taxon>
        <taxon>Diplogasteroidea</taxon>
        <taxon>Neodiplogasteridae</taxon>
        <taxon>Pristionchus</taxon>
    </lineage>
</organism>
<dbReference type="Pfam" id="PF00069">
    <property type="entry name" value="Pkinase"/>
    <property type="match status" value="1"/>
</dbReference>
<dbReference type="EMBL" id="BTSY01000002">
    <property type="protein sequence ID" value="GMT16034.1"/>
    <property type="molecule type" value="Genomic_DNA"/>
</dbReference>
<keyword evidence="4" id="KW-0067">ATP-binding</keyword>
<proteinExistence type="predicted"/>
<dbReference type="GO" id="GO:0005737">
    <property type="term" value="C:cytoplasm"/>
    <property type="evidence" value="ECO:0007669"/>
    <property type="project" value="TreeGrafter"/>
</dbReference>
<comment type="caution">
    <text evidence="6">The sequence shown here is derived from an EMBL/GenBank/DDBJ whole genome shotgun (WGS) entry which is preliminary data.</text>
</comment>
<keyword evidence="3" id="KW-0418">Kinase</keyword>
<dbReference type="InterPro" id="IPR000719">
    <property type="entry name" value="Prot_kinase_dom"/>
</dbReference>
<name>A0AAV5VC59_9BILA</name>
<protein>
    <recommendedName>
        <fullName evidence="5">Protein kinase domain-containing protein</fullName>
    </recommendedName>
</protein>